<organism evidence="4 5">
    <name type="scientific">Oryza sativa subsp. japonica</name>
    <name type="common">Rice</name>
    <dbReference type="NCBI Taxonomy" id="39947"/>
    <lineage>
        <taxon>Eukaryota</taxon>
        <taxon>Viridiplantae</taxon>
        <taxon>Streptophyta</taxon>
        <taxon>Embryophyta</taxon>
        <taxon>Tracheophyta</taxon>
        <taxon>Spermatophyta</taxon>
        <taxon>Magnoliopsida</taxon>
        <taxon>Liliopsida</taxon>
        <taxon>Poales</taxon>
        <taxon>Poaceae</taxon>
        <taxon>BOP clade</taxon>
        <taxon>Oryzoideae</taxon>
        <taxon>Oryzeae</taxon>
        <taxon>Oryzinae</taxon>
        <taxon>Oryza</taxon>
        <taxon>Oryza sativa</taxon>
    </lineage>
</organism>
<reference evidence="5" key="1">
    <citation type="journal article" date="2005" name="Nature">
        <title>The map-based sequence of the rice genome.</title>
        <authorList>
            <consortium name="International rice genome sequencing project (IRGSP)"/>
            <person name="Matsumoto T."/>
            <person name="Wu J."/>
            <person name="Kanamori H."/>
            <person name="Katayose Y."/>
            <person name="Fujisawa M."/>
            <person name="Namiki N."/>
            <person name="Mizuno H."/>
            <person name="Yamamoto K."/>
            <person name="Antonio B.A."/>
            <person name="Baba T."/>
            <person name="Sakata K."/>
            <person name="Nagamura Y."/>
            <person name="Aoki H."/>
            <person name="Arikawa K."/>
            <person name="Arita K."/>
            <person name="Bito T."/>
            <person name="Chiden Y."/>
            <person name="Fujitsuka N."/>
            <person name="Fukunaka R."/>
            <person name="Hamada M."/>
            <person name="Harada C."/>
            <person name="Hayashi A."/>
            <person name="Hijishita S."/>
            <person name="Honda M."/>
            <person name="Hosokawa S."/>
            <person name="Ichikawa Y."/>
            <person name="Idonuma A."/>
            <person name="Iijima M."/>
            <person name="Ikeda M."/>
            <person name="Ikeno M."/>
            <person name="Ito K."/>
            <person name="Ito S."/>
            <person name="Ito T."/>
            <person name="Ito Y."/>
            <person name="Ito Y."/>
            <person name="Iwabuchi A."/>
            <person name="Kamiya K."/>
            <person name="Karasawa W."/>
            <person name="Kurita K."/>
            <person name="Katagiri S."/>
            <person name="Kikuta A."/>
            <person name="Kobayashi H."/>
            <person name="Kobayashi N."/>
            <person name="Machita K."/>
            <person name="Maehara T."/>
            <person name="Masukawa M."/>
            <person name="Mizubayashi T."/>
            <person name="Mukai Y."/>
            <person name="Nagasaki H."/>
            <person name="Nagata Y."/>
            <person name="Naito S."/>
            <person name="Nakashima M."/>
            <person name="Nakama Y."/>
            <person name="Nakamichi Y."/>
            <person name="Nakamura M."/>
            <person name="Meguro A."/>
            <person name="Negishi M."/>
            <person name="Ohta I."/>
            <person name="Ohta T."/>
            <person name="Okamoto M."/>
            <person name="Ono N."/>
            <person name="Saji S."/>
            <person name="Sakaguchi M."/>
            <person name="Sakai K."/>
            <person name="Shibata M."/>
            <person name="Shimokawa T."/>
            <person name="Song J."/>
            <person name="Takazaki Y."/>
            <person name="Terasawa K."/>
            <person name="Tsugane M."/>
            <person name="Tsuji K."/>
            <person name="Ueda S."/>
            <person name="Waki K."/>
            <person name="Yamagata H."/>
            <person name="Yamamoto M."/>
            <person name="Yamamoto S."/>
            <person name="Yamane H."/>
            <person name="Yoshiki S."/>
            <person name="Yoshihara R."/>
            <person name="Yukawa K."/>
            <person name="Zhong H."/>
            <person name="Yano M."/>
            <person name="Yuan Q."/>
            <person name="Ouyang S."/>
            <person name="Liu J."/>
            <person name="Jones K.M."/>
            <person name="Gansberger K."/>
            <person name="Moffat K."/>
            <person name="Hill J."/>
            <person name="Bera J."/>
            <person name="Fadrosh D."/>
            <person name="Jin S."/>
            <person name="Johri S."/>
            <person name="Kim M."/>
            <person name="Overton L."/>
            <person name="Reardon M."/>
            <person name="Tsitrin T."/>
            <person name="Vuong H."/>
            <person name="Weaver B."/>
            <person name="Ciecko A."/>
            <person name="Tallon L."/>
            <person name="Jackson J."/>
            <person name="Pai G."/>
            <person name="Aken S.V."/>
            <person name="Utterback T."/>
            <person name="Reidmuller S."/>
            <person name="Feldblyum T."/>
            <person name="Hsiao J."/>
            <person name="Zismann V."/>
            <person name="Iobst S."/>
            <person name="de Vazeille A.R."/>
            <person name="Buell C.R."/>
            <person name="Ying K."/>
            <person name="Li Y."/>
            <person name="Lu T."/>
            <person name="Huang Y."/>
            <person name="Zhao Q."/>
            <person name="Feng Q."/>
            <person name="Zhang L."/>
            <person name="Zhu J."/>
            <person name="Weng Q."/>
            <person name="Mu J."/>
            <person name="Lu Y."/>
            <person name="Fan D."/>
            <person name="Liu Y."/>
            <person name="Guan J."/>
            <person name="Zhang Y."/>
            <person name="Yu S."/>
            <person name="Liu X."/>
            <person name="Zhang Y."/>
            <person name="Hong G."/>
            <person name="Han B."/>
            <person name="Choisne N."/>
            <person name="Demange N."/>
            <person name="Orjeda G."/>
            <person name="Samain S."/>
            <person name="Cattolico L."/>
            <person name="Pelletier E."/>
            <person name="Couloux A."/>
            <person name="Segurens B."/>
            <person name="Wincker P."/>
            <person name="D'Hont A."/>
            <person name="Scarpelli C."/>
            <person name="Weissenbach J."/>
            <person name="Salanoubat M."/>
            <person name="Quetier F."/>
            <person name="Yu Y."/>
            <person name="Kim H.R."/>
            <person name="Rambo T."/>
            <person name="Currie J."/>
            <person name="Collura K."/>
            <person name="Luo M."/>
            <person name="Yang T."/>
            <person name="Ammiraju J.S.S."/>
            <person name="Engler F."/>
            <person name="Soderlund C."/>
            <person name="Wing R.A."/>
            <person name="Palmer L.E."/>
            <person name="de la Bastide M."/>
            <person name="Spiegel L."/>
            <person name="Nascimento L."/>
            <person name="Zutavern T."/>
            <person name="O'Shaughnessy A."/>
            <person name="Dike S."/>
            <person name="Dedhia N."/>
            <person name="Preston R."/>
            <person name="Balija V."/>
            <person name="McCombie W.R."/>
            <person name="Chow T."/>
            <person name="Chen H."/>
            <person name="Chung M."/>
            <person name="Chen C."/>
            <person name="Shaw J."/>
            <person name="Wu H."/>
            <person name="Hsiao K."/>
            <person name="Chao Y."/>
            <person name="Chu M."/>
            <person name="Cheng C."/>
            <person name="Hour A."/>
            <person name="Lee P."/>
            <person name="Lin S."/>
            <person name="Lin Y."/>
            <person name="Liou J."/>
            <person name="Liu S."/>
            <person name="Hsing Y."/>
            <person name="Raghuvanshi S."/>
            <person name="Mohanty A."/>
            <person name="Bharti A.K."/>
            <person name="Gaur A."/>
            <person name="Gupta V."/>
            <person name="Kumar D."/>
            <person name="Ravi V."/>
            <person name="Vij S."/>
            <person name="Kapur A."/>
            <person name="Khurana P."/>
            <person name="Khurana P."/>
            <person name="Khurana J.P."/>
            <person name="Tyagi A.K."/>
            <person name="Gaikwad K."/>
            <person name="Singh A."/>
            <person name="Dalal V."/>
            <person name="Srivastava S."/>
            <person name="Dixit A."/>
            <person name="Pal A.K."/>
            <person name="Ghazi I.A."/>
            <person name="Yadav M."/>
            <person name="Pandit A."/>
            <person name="Bhargava A."/>
            <person name="Sureshbabu K."/>
            <person name="Batra K."/>
            <person name="Sharma T.R."/>
            <person name="Mohapatra T."/>
            <person name="Singh N.K."/>
            <person name="Messing J."/>
            <person name="Nelson A.B."/>
            <person name="Fuks G."/>
            <person name="Kavchok S."/>
            <person name="Keizer G."/>
            <person name="Linton E."/>
            <person name="Llaca V."/>
            <person name="Song R."/>
            <person name="Tanyolac B."/>
            <person name="Young S."/>
            <person name="Ho-Il K."/>
            <person name="Hahn J.H."/>
            <person name="Sangsakoo G."/>
            <person name="Vanavichit A."/>
            <person name="de Mattos Luiz.A.T."/>
            <person name="Zimmer P.D."/>
            <person name="Malone G."/>
            <person name="Dellagostin O."/>
            <person name="de Oliveira A.C."/>
            <person name="Bevan M."/>
            <person name="Bancroft I."/>
            <person name="Minx P."/>
            <person name="Cordum H."/>
            <person name="Wilson R."/>
            <person name="Cheng Z."/>
            <person name="Jin W."/>
            <person name="Jiang J."/>
            <person name="Leong S.A."/>
            <person name="Iwama H."/>
            <person name="Gojobori T."/>
            <person name="Itoh T."/>
            <person name="Niimura Y."/>
            <person name="Fujii Y."/>
            <person name="Habara T."/>
            <person name="Sakai H."/>
            <person name="Sato Y."/>
            <person name="Wilson G."/>
            <person name="Kumar K."/>
            <person name="McCouch S."/>
            <person name="Juretic N."/>
            <person name="Hoen D."/>
            <person name="Wright S."/>
            <person name="Bruskiewich R."/>
            <person name="Bureau T."/>
            <person name="Miyao A."/>
            <person name="Hirochika H."/>
            <person name="Nishikawa T."/>
            <person name="Kadowaki K."/>
            <person name="Sugiura M."/>
            <person name="Burr B."/>
            <person name="Sasaki T."/>
        </authorList>
    </citation>
    <scope>NUCLEOTIDE SEQUENCE [LARGE SCALE GENOMIC DNA]</scope>
    <source>
        <strain evidence="5">cv. Nipponbare</strain>
    </source>
</reference>
<dbReference type="InterPro" id="IPR025452">
    <property type="entry name" value="DUF4218"/>
</dbReference>
<accession>Q2R680</accession>
<evidence type="ECO:0000259" key="2">
    <source>
        <dbReference type="Pfam" id="PF13960"/>
    </source>
</evidence>
<protein>
    <submittedName>
        <fullName evidence="3">Transposase protein-related</fullName>
    </submittedName>
    <submittedName>
        <fullName evidence="4">Transposon protein, putative, CACTA, En/Spm sub-class</fullName>
    </submittedName>
</protein>
<reference evidence="4" key="2">
    <citation type="submission" date="2005-04" db="EMBL/GenBank/DDBJ databases">
        <authorList>
            <person name="Buell R."/>
        </authorList>
    </citation>
    <scope>NUCLEOTIDE SEQUENCE</scope>
</reference>
<dbReference type="AlphaFoldDB" id="Q2R680"/>
<reference evidence="4" key="3">
    <citation type="submission" date="2006-11" db="EMBL/GenBank/DDBJ databases">
        <title>.</title>
        <authorList>
            <person name="Buell C."/>
            <person name="Yuan Q."/>
            <person name="Ouyang S."/>
            <person name="Liu J."/>
            <person name="Wang A."/>
            <person name="Maiti R."/>
            <person name="Lin H."/>
            <person name="Zhu W."/>
            <person name="Hamilton J."/>
            <person name="Jones K."/>
            <person name="Tallon L."/>
            <person name="Feldblyum T."/>
            <person name="Tsitrin T."/>
            <person name="Bera J."/>
            <person name="Kim M."/>
            <person name="Jin S."/>
            <person name="Fadrosh D."/>
            <person name="Vuong H."/>
            <person name="Overton II L."/>
            <person name="Reardon M."/>
            <person name="Weaver B."/>
            <person name="Johri S."/>
            <person name="Lewis M."/>
            <person name="Utterback T."/>
            <person name="Van Aken S."/>
            <person name="Wortman J."/>
            <person name="Haas B."/>
            <person name="Koo H."/>
            <person name="Zismann V."/>
            <person name="Hsiao J."/>
            <person name="Iobst S."/>
            <person name="de Vazeilles A."/>
            <person name="White O."/>
            <person name="Salzberg S."/>
            <person name="Fraser C."/>
        </authorList>
    </citation>
    <scope>NUCLEOTIDE SEQUENCE</scope>
</reference>
<dbReference type="Proteomes" id="UP000000763">
    <property type="component" value="Chromosome 11"/>
</dbReference>
<evidence type="ECO:0000313" key="3">
    <source>
        <dbReference type="EMBL" id="AAX95494.1"/>
    </source>
</evidence>
<evidence type="ECO:0000313" key="4">
    <source>
        <dbReference type="EMBL" id="AAX96718.1"/>
    </source>
</evidence>
<feature type="domain" description="DUF4218" evidence="2">
    <location>
        <begin position="463"/>
        <end position="575"/>
    </location>
</feature>
<evidence type="ECO:0000256" key="1">
    <source>
        <dbReference type="SAM" id="MobiDB-lite"/>
    </source>
</evidence>
<sequence length="577" mass="65898">MDISRANEGYTSCGPVVEMSWHRADVLLLGAQSCLPVPEVPAVGGVGSVLLCMARMGWKLCHVFHPYTVVKRSSWKMKALVSSSCLPSSACGRRPSPPLFFVCLLVCWAFAAQEISEAEVDDGGSIDNRLSSLIRDSNIEVPNESAKNFFKLMEEDRKELYPGCKEATMVSFIVRLFQIKCMYGISNNAMEQILHLFCLLLPEGHCVPNTLDKVRKVVQDLGLDYQKIHACVNDCVLFRGEYDNMNRCPTCGESRWKNIYSGELGEGSGIGGVKKKVLRPRKILRCRKNKVSFNNKVEMRGTPVALSGDEVLKQYESFEQVKFGMMSRKRKQRDEDTRWHNWRKKSKSKDSEKARLDLQELGIRKNQHLLVHKGKYTLSAALYTLSPSQKEILCRFLQHVKMPDGYASNIKRCVDENGWKVSGLKSHDYLVLLQKLLPLVVCHILPEDVVIPLIELSRFFNKLCSKELEVTEIEKLCNSIGETLCRLEMIFPPSFFDIMMHLLVHIASEARIRGPVCYRWMYPVERYLRTLKGYVRNKACPEGSIAEVYISEECLTFCARFFEDVSTKVNRPERQEM</sequence>
<evidence type="ECO:0000313" key="5">
    <source>
        <dbReference type="Proteomes" id="UP000000763"/>
    </source>
</evidence>
<dbReference type="Pfam" id="PF13960">
    <property type="entry name" value="DUF4218"/>
    <property type="match status" value="1"/>
</dbReference>
<dbReference type="EMBL" id="AC148235">
    <property type="protein sequence ID" value="AAX95494.1"/>
    <property type="molecule type" value="Genomic_DNA"/>
</dbReference>
<reference evidence="5" key="4">
    <citation type="journal article" date="2008" name="Nucleic Acids Res.">
        <title>The rice annotation project database (RAP-DB): 2008 update.</title>
        <authorList>
            <consortium name="The rice annotation project (RAP)"/>
        </authorList>
    </citation>
    <scope>GENOME REANNOTATION</scope>
    <source>
        <strain evidence="5">cv. Nipponbare</strain>
    </source>
</reference>
<dbReference type="PANTHER" id="PTHR48258">
    <property type="entry name" value="DUF4218 DOMAIN-CONTAINING PROTEIN-RELATED"/>
    <property type="match status" value="1"/>
</dbReference>
<feature type="region of interest" description="Disordered" evidence="1">
    <location>
        <begin position="329"/>
        <end position="351"/>
    </location>
</feature>
<name>Q2R680_ORYSJ</name>
<proteinExistence type="predicted"/>
<dbReference type="EMBL" id="AC148658">
    <property type="protein sequence ID" value="AAX96718.1"/>
    <property type="molecule type" value="Genomic_DNA"/>
</dbReference>